<keyword evidence="7 8" id="KW-0472">Membrane</keyword>
<dbReference type="PANTHER" id="PTHR33908">
    <property type="entry name" value="MANNOSYLTRANSFERASE YKCB-RELATED"/>
    <property type="match status" value="1"/>
</dbReference>
<feature type="transmembrane region" description="Helical" evidence="8">
    <location>
        <begin position="385"/>
        <end position="403"/>
    </location>
</feature>
<evidence type="ECO:0000313" key="11">
    <source>
        <dbReference type="Proteomes" id="UP001139971"/>
    </source>
</evidence>
<gene>
    <name evidence="10" type="ORF">OD750_009385</name>
</gene>
<evidence type="ECO:0000256" key="6">
    <source>
        <dbReference type="ARBA" id="ARBA00022989"/>
    </source>
</evidence>
<dbReference type="GO" id="GO:0005886">
    <property type="term" value="C:plasma membrane"/>
    <property type="evidence" value="ECO:0007669"/>
    <property type="project" value="UniProtKB-SubCell"/>
</dbReference>
<evidence type="ECO:0000256" key="2">
    <source>
        <dbReference type="ARBA" id="ARBA00022475"/>
    </source>
</evidence>
<evidence type="ECO:0000313" key="10">
    <source>
        <dbReference type="EMBL" id="MDC8012758.1"/>
    </source>
</evidence>
<comment type="caution">
    <text evidence="10">The sequence shown here is derived from an EMBL/GenBank/DDBJ whole genome shotgun (WGS) entry which is preliminary data.</text>
</comment>
<accession>A0A9X3YL69</accession>
<protein>
    <submittedName>
        <fullName evidence="10">Glycosyltransferase family 39 protein</fullName>
    </submittedName>
</protein>
<evidence type="ECO:0000256" key="7">
    <source>
        <dbReference type="ARBA" id="ARBA00023136"/>
    </source>
</evidence>
<evidence type="ECO:0000256" key="4">
    <source>
        <dbReference type="ARBA" id="ARBA00022679"/>
    </source>
</evidence>
<dbReference type="GO" id="GO:0016763">
    <property type="term" value="F:pentosyltransferase activity"/>
    <property type="evidence" value="ECO:0007669"/>
    <property type="project" value="TreeGrafter"/>
</dbReference>
<feature type="transmembrane region" description="Helical" evidence="8">
    <location>
        <begin position="294"/>
        <end position="312"/>
    </location>
</feature>
<feature type="transmembrane region" description="Helical" evidence="8">
    <location>
        <begin position="141"/>
        <end position="161"/>
    </location>
</feature>
<keyword evidence="5 8" id="KW-0812">Transmembrane</keyword>
<dbReference type="Pfam" id="PF02366">
    <property type="entry name" value="PMT"/>
    <property type="match status" value="1"/>
</dbReference>
<feature type="transmembrane region" description="Helical" evidence="8">
    <location>
        <begin position="234"/>
        <end position="253"/>
    </location>
</feature>
<evidence type="ECO:0000256" key="5">
    <source>
        <dbReference type="ARBA" id="ARBA00022692"/>
    </source>
</evidence>
<feature type="transmembrane region" description="Helical" evidence="8">
    <location>
        <begin position="167"/>
        <end position="184"/>
    </location>
</feature>
<feature type="domain" description="ArnT-like N-terminal" evidence="9">
    <location>
        <begin position="42"/>
        <end position="265"/>
    </location>
</feature>
<dbReference type="GO" id="GO:0009103">
    <property type="term" value="P:lipopolysaccharide biosynthetic process"/>
    <property type="evidence" value="ECO:0007669"/>
    <property type="project" value="UniProtKB-ARBA"/>
</dbReference>
<dbReference type="EMBL" id="JAOVZO020000014">
    <property type="protein sequence ID" value="MDC8012758.1"/>
    <property type="molecule type" value="Genomic_DNA"/>
</dbReference>
<dbReference type="GO" id="GO:0000030">
    <property type="term" value="F:mannosyltransferase activity"/>
    <property type="evidence" value="ECO:0007669"/>
    <property type="project" value="InterPro"/>
</dbReference>
<evidence type="ECO:0000256" key="1">
    <source>
        <dbReference type="ARBA" id="ARBA00004651"/>
    </source>
</evidence>
<evidence type="ECO:0000256" key="8">
    <source>
        <dbReference type="SAM" id="Phobius"/>
    </source>
</evidence>
<feature type="transmembrane region" description="Helical" evidence="8">
    <location>
        <begin position="35"/>
        <end position="55"/>
    </location>
</feature>
<dbReference type="AlphaFoldDB" id="A0A9X3YL69"/>
<dbReference type="Proteomes" id="UP001139971">
    <property type="component" value="Unassembled WGS sequence"/>
</dbReference>
<proteinExistence type="predicted"/>
<keyword evidence="2" id="KW-1003">Cell membrane</keyword>
<dbReference type="GO" id="GO:0006493">
    <property type="term" value="P:protein O-linked glycosylation"/>
    <property type="evidence" value="ECO:0007669"/>
    <property type="project" value="InterPro"/>
</dbReference>
<dbReference type="InterPro" id="IPR003342">
    <property type="entry name" value="ArnT-like_N"/>
</dbReference>
<dbReference type="PANTHER" id="PTHR33908:SF3">
    <property type="entry name" value="UNDECAPRENYL PHOSPHATE-ALPHA-4-AMINO-4-DEOXY-L-ARABINOSE ARABINOSYL TRANSFERASE"/>
    <property type="match status" value="1"/>
</dbReference>
<keyword evidence="3" id="KW-0328">Glycosyltransferase</keyword>
<dbReference type="RefSeq" id="WP_263544909.1">
    <property type="nucleotide sequence ID" value="NZ_JAOVZO020000014.1"/>
</dbReference>
<comment type="subcellular location">
    <subcellularLocation>
        <location evidence="1">Cell membrane</location>
        <topology evidence="1">Multi-pass membrane protein</topology>
    </subcellularLocation>
</comment>
<evidence type="ECO:0000256" key="3">
    <source>
        <dbReference type="ARBA" id="ARBA00022676"/>
    </source>
</evidence>
<feature type="transmembrane region" description="Helical" evidence="8">
    <location>
        <begin position="332"/>
        <end position="349"/>
    </location>
</feature>
<feature type="transmembrane region" description="Helical" evidence="8">
    <location>
        <begin position="356"/>
        <end position="373"/>
    </location>
</feature>
<keyword evidence="6 8" id="KW-1133">Transmembrane helix</keyword>
<reference evidence="10" key="1">
    <citation type="submission" date="2023-02" db="EMBL/GenBank/DDBJ databases">
        <title>Tahibacter soli sp. nov. isolated from soil.</title>
        <authorList>
            <person name="Baek J.H."/>
            <person name="Lee J.K."/>
            <person name="Choi D.G."/>
            <person name="Jeon C.O."/>
        </authorList>
    </citation>
    <scope>NUCLEOTIDE SEQUENCE</scope>
    <source>
        <strain evidence="10">BL</strain>
    </source>
</reference>
<dbReference type="InterPro" id="IPR050297">
    <property type="entry name" value="LipidA_mod_glycosyltrf_83"/>
</dbReference>
<feature type="transmembrane region" description="Helical" evidence="8">
    <location>
        <begin position="191"/>
        <end position="222"/>
    </location>
</feature>
<feature type="transmembrane region" description="Helical" evidence="8">
    <location>
        <begin position="106"/>
        <end position="129"/>
    </location>
</feature>
<keyword evidence="11" id="KW-1185">Reference proteome</keyword>
<organism evidence="10 11">
    <name type="scientific">Tahibacter soli</name>
    <dbReference type="NCBI Taxonomy" id="2983605"/>
    <lineage>
        <taxon>Bacteria</taxon>
        <taxon>Pseudomonadati</taxon>
        <taxon>Pseudomonadota</taxon>
        <taxon>Gammaproteobacteria</taxon>
        <taxon>Lysobacterales</taxon>
        <taxon>Rhodanobacteraceae</taxon>
        <taxon>Tahibacter</taxon>
    </lineage>
</organism>
<dbReference type="GO" id="GO:0010041">
    <property type="term" value="P:response to iron(III) ion"/>
    <property type="evidence" value="ECO:0007669"/>
    <property type="project" value="TreeGrafter"/>
</dbReference>
<name>A0A9X3YL69_9GAMM</name>
<evidence type="ECO:0000259" key="9">
    <source>
        <dbReference type="Pfam" id="PF02366"/>
    </source>
</evidence>
<keyword evidence="4" id="KW-0808">Transferase</keyword>
<sequence>MHPTSSPRYGRLDGRAAVFPRSGVVPLRDAISQHVYLYFLLLCAFVARLTTIGAYPLTDNTEARYAEIARKMVETGQWLVPQIDYGVPFWGKPPLSMWLTAASYEAFGVSAFAARLPSLLLGVAVCVLVYRLGASRGGRELGLRASVVVGTSLLMFVSAGAVMTDPAMLFGIALSMTGYWFALAERSRRWGYLFFIGLAIGLLAKGPVATVLTVLPIGVWAIATGRVAESRRRLPWLGGSLVAIVLVVPWYWAAEAASPGFLRYFLVGEHLQRFLVPGWKGDLYGVGHEYPRGTIGLFALAGTLPWSPWLLWRIGRHGLARTVEPLRAGDGWGWYLVCWMLAPVAFFTLSRNILPTYVLPGIAAFGLVVAHAWQRRDVSAPRRHFVLLALAAPALAALLLAAWTRVGFQSQREIVSAYRAASTRDASLVYFRQRPYSAAFYSQGRARQADDVQALREHLERSPGAYVATEARALALLPEDLRARLAEVATSQTGKYVLLHADGDETAGREAPAGNSGFRGDEPIRDAHGSAPLVASTTACRANAGCCGGGFCGDGRGNASW</sequence>